<protein>
    <submittedName>
        <fullName evidence="1">SWPV1-269</fullName>
    </submittedName>
</protein>
<dbReference type="Pfam" id="PF03287">
    <property type="entry name" value="Pox_C7_F8A"/>
    <property type="match status" value="1"/>
</dbReference>
<evidence type="ECO:0000313" key="2">
    <source>
        <dbReference type="Proteomes" id="UP000315116"/>
    </source>
</evidence>
<proteinExistence type="predicted"/>
<evidence type="ECO:0000313" key="1">
    <source>
        <dbReference type="EMBL" id="ARF02828.1"/>
    </source>
</evidence>
<sequence length="138" mass="16020">MEVRHGLDLEIREEKVSFKSINLKEGDNYGCFIFIATYGVKCLSLRFTLYPDWSETSLVKPISVKINGKDIFVTEVFNNILMIIYEAIVEVDKCAYVEVFSNNNPYLDIKYPTLMVDSRRKIYSIIDKADTCSYVELF</sequence>
<dbReference type="Proteomes" id="UP000315116">
    <property type="component" value="Segment"/>
</dbReference>
<name>A0A1V0S880_CNPV</name>
<organism evidence="1 2">
    <name type="scientific">Shearwaterpox virus</name>
    <dbReference type="NCBI Taxonomy" id="1974596"/>
    <lineage>
        <taxon>Viruses</taxon>
        <taxon>Varidnaviria</taxon>
        <taxon>Bamfordvirae</taxon>
        <taxon>Nucleocytoviricota</taxon>
        <taxon>Pokkesviricetes</taxon>
        <taxon>Chitovirales</taxon>
        <taxon>Poxviridae</taxon>
        <taxon>Chordopoxvirinae</taxon>
        <taxon>Avipoxvirus</taxon>
        <taxon>Avipoxvirus canarypox</taxon>
        <taxon>Canarypox virus</taxon>
    </lineage>
</organism>
<dbReference type="InterPro" id="IPR004967">
    <property type="entry name" value="Poxvirus_C7/F8A"/>
</dbReference>
<reference evidence="1 2" key="1">
    <citation type="journal article" date="2017" name="BMC Genomics">
        <title>Genomic characterization of two novel pathogenic avipoxviruses isolated from pacific shearwaters (Ardenna spp.).</title>
        <authorList>
            <person name="Sarker S."/>
            <person name="Das S."/>
            <person name="Lavers J.L."/>
            <person name="Hutton I."/>
            <person name="Helbig K."/>
            <person name="Imbery J."/>
            <person name="Upton C."/>
            <person name="Raidal S.R."/>
        </authorList>
    </citation>
    <scope>NUCLEOTIDE SEQUENCE [LARGE SCALE GENOMIC DNA]</scope>
    <source>
        <strain evidence="1 2">SWPV-1</strain>
    </source>
</reference>
<dbReference type="GO" id="GO:0016032">
    <property type="term" value="P:viral process"/>
    <property type="evidence" value="ECO:0007669"/>
    <property type="project" value="InterPro"/>
</dbReference>
<dbReference type="EMBL" id="KX857216">
    <property type="protein sequence ID" value="ARF02828.1"/>
    <property type="molecule type" value="Genomic_DNA"/>
</dbReference>
<dbReference type="PIRSF" id="PIRSF003779">
    <property type="entry name" value="VAC_C7L"/>
    <property type="match status" value="1"/>
</dbReference>
<gene>
    <name evidence="1" type="primary">SWPV1-269</name>
</gene>
<accession>A0A1V0S880</accession>